<dbReference type="STRING" id="1486859.SAMN05444273_1184"/>
<reference evidence="5" key="1">
    <citation type="submission" date="2016-11" db="EMBL/GenBank/DDBJ databases">
        <authorList>
            <person name="Varghese N."/>
            <person name="Submissions S."/>
        </authorList>
    </citation>
    <scope>NUCLEOTIDE SEQUENCE [LARGE SCALE GENOMIC DNA]</scope>
    <source>
        <strain evidence="5">DSM 100566</strain>
    </source>
</reference>
<dbReference type="Proteomes" id="UP000184144">
    <property type="component" value="Unassembled WGS sequence"/>
</dbReference>
<sequence>MSFLYFAYGSNMLSSRLIARCPSARVISAAIADNHALKFSKKSNDGSGKATLVSQSTAIHTPGVLFEIDADEREELDKFEGAGKGYDRIDEFSITTSDETINATTYLASTTQNDLLPFDWYLALVIAGALEHKLGDDHHSLLRGIAHIVDEDVTRKTRTAALKALADHGHHDHITLL</sequence>
<dbReference type="SUPFAM" id="SSF110857">
    <property type="entry name" value="Gamma-glutamyl cyclotransferase-like"/>
    <property type="match status" value="1"/>
</dbReference>
<dbReference type="CDD" id="cd06661">
    <property type="entry name" value="GGCT_like"/>
    <property type="match status" value="1"/>
</dbReference>
<gene>
    <name evidence="4" type="ORF">SAMN05444273_1184</name>
</gene>
<dbReference type="AlphaFoldDB" id="A0A1M5EZL6"/>
<evidence type="ECO:0000313" key="4">
    <source>
        <dbReference type="EMBL" id="SHF84616.1"/>
    </source>
</evidence>
<dbReference type="GO" id="GO:0003839">
    <property type="term" value="F:gamma-glutamylcyclotransferase activity"/>
    <property type="evidence" value="ECO:0007669"/>
    <property type="project" value="InterPro"/>
</dbReference>
<keyword evidence="5" id="KW-1185">Reference proteome</keyword>
<evidence type="ECO:0000313" key="5">
    <source>
        <dbReference type="Proteomes" id="UP000184144"/>
    </source>
</evidence>
<dbReference type="InterPro" id="IPR013024">
    <property type="entry name" value="GGCT-like"/>
</dbReference>
<accession>A0A1M5EZL6</accession>
<evidence type="ECO:0000256" key="2">
    <source>
        <dbReference type="PIRSR" id="PIRSR617939-1"/>
    </source>
</evidence>
<dbReference type="RefSeq" id="WP_073146468.1">
    <property type="nucleotide sequence ID" value="NZ_FQUV01000018.1"/>
</dbReference>
<organism evidence="4 5">
    <name type="scientific">Litoreibacter ascidiaceicola</name>
    <dbReference type="NCBI Taxonomy" id="1486859"/>
    <lineage>
        <taxon>Bacteria</taxon>
        <taxon>Pseudomonadati</taxon>
        <taxon>Pseudomonadota</taxon>
        <taxon>Alphaproteobacteria</taxon>
        <taxon>Rhodobacterales</taxon>
        <taxon>Roseobacteraceae</taxon>
        <taxon>Litoreibacter</taxon>
    </lineage>
</organism>
<dbReference type="OrthoDB" id="141582at2"/>
<dbReference type="Pfam" id="PF13772">
    <property type="entry name" value="AIG2_2"/>
    <property type="match status" value="1"/>
</dbReference>
<dbReference type="InterPro" id="IPR017939">
    <property type="entry name" value="G-Glutamylcylcotransferase"/>
</dbReference>
<dbReference type="InterPro" id="IPR036568">
    <property type="entry name" value="GGCT-like_sf"/>
</dbReference>
<dbReference type="PANTHER" id="PTHR12935">
    <property type="entry name" value="GAMMA-GLUTAMYLCYCLOTRANSFERASE"/>
    <property type="match status" value="1"/>
</dbReference>
<feature type="binding site" evidence="3">
    <location>
        <begin position="5"/>
        <end position="10"/>
    </location>
    <ligand>
        <name>substrate</name>
    </ligand>
</feature>
<dbReference type="EMBL" id="FQUV01000018">
    <property type="protein sequence ID" value="SHF84616.1"/>
    <property type="molecule type" value="Genomic_DNA"/>
</dbReference>
<evidence type="ECO:0000256" key="3">
    <source>
        <dbReference type="PIRSR" id="PIRSR617939-2"/>
    </source>
</evidence>
<dbReference type="Gene3D" id="3.10.490.10">
    <property type="entry name" value="Gamma-glutamyl cyclotransferase-like"/>
    <property type="match status" value="1"/>
</dbReference>
<keyword evidence="1" id="KW-0456">Lyase</keyword>
<proteinExistence type="predicted"/>
<evidence type="ECO:0000256" key="1">
    <source>
        <dbReference type="ARBA" id="ARBA00023239"/>
    </source>
</evidence>
<dbReference type="PANTHER" id="PTHR12935:SF0">
    <property type="entry name" value="GAMMA-GLUTAMYLCYCLOTRANSFERASE"/>
    <property type="match status" value="1"/>
</dbReference>
<feature type="active site" description="Proton acceptor" evidence="2">
    <location>
        <position position="80"/>
    </location>
</feature>
<name>A0A1M5EZL6_9RHOB</name>
<protein>
    <submittedName>
        <fullName evidence="4">AIG2-like family protein</fullName>
    </submittedName>
</protein>